<keyword evidence="3" id="KW-1185">Reference proteome</keyword>
<evidence type="ECO:0000313" key="3">
    <source>
        <dbReference type="Proteomes" id="UP000548476"/>
    </source>
</evidence>
<name>A0A841G341_9ACTN</name>
<accession>A0A841G341</accession>
<sequence>MRIDPQKVRQLAKRIRDAADDIQSAASSRGPQIEQTHAGMSGFSAASTLQKLTSTLGGQVRGLHPRTGSLAGAMDTAAANHTANDRGSREQFLRYLNSLKN</sequence>
<comment type="caution">
    <text evidence="2">The sequence shown here is derived from an EMBL/GenBank/DDBJ whole genome shotgun (WGS) entry which is preliminary data.</text>
</comment>
<dbReference type="InterPro" id="IPR036689">
    <property type="entry name" value="ESAT-6-like_sf"/>
</dbReference>
<organism evidence="2 3">
    <name type="scientific">Phytomonospora endophytica</name>
    <dbReference type="NCBI Taxonomy" id="714109"/>
    <lineage>
        <taxon>Bacteria</taxon>
        <taxon>Bacillati</taxon>
        <taxon>Actinomycetota</taxon>
        <taxon>Actinomycetes</taxon>
        <taxon>Micromonosporales</taxon>
        <taxon>Micromonosporaceae</taxon>
        <taxon>Phytomonospora</taxon>
    </lineage>
</organism>
<dbReference type="GO" id="GO:0009306">
    <property type="term" value="P:protein secretion"/>
    <property type="evidence" value="ECO:0007669"/>
    <property type="project" value="InterPro"/>
</dbReference>
<dbReference type="Gene3D" id="1.10.287.1060">
    <property type="entry name" value="ESAT-6-like"/>
    <property type="match status" value="1"/>
</dbReference>
<dbReference type="InterPro" id="IPR022536">
    <property type="entry name" value="EspC"/>
</dbReference>
<feature type="region of interest" description="Disordered" evidence="1">
    <location>
        <begin position="1"/>
        <end position="39"/>
    </location>
</feature>
<reference evidence="2 3" key="1">
    <citation type="submission" date="2020-08" db="EMBL/GenBank/DDBJ databases">
        <title>Genomic Encyclopedia of Type Strains, Phase IV (KMG-IV): sequencing the most valuable type-strain genomes for metagenomic binning, comparative biology and taxonomic classification.</title>
        <authorList>
            <person name="Goeker M."/>
        </authorList>
    </citation>
    <scope>NUCLEOTIDE SEQUENCE [LARGE SCALE GENOMIC DNA]</scope>
    <source>
        <strain evidence="2 3">YIM 65646</strain>
    </source>
</reference>
<dbReference type="Pfam" id="PF10824">
    <property type="entry name" value="T7SS_ESX_EspC"/>
    <property type="match status" value="1"/>
</dbReference>
<proteinExistence type="predicted"/>
<dbReference type="AlphaFoldDB" id="A0A841G341"/>
<dbReference type="SUPFAM" id="SSF140453">
    <property type="entry name" value="EsxAB dimer-like"/>
    <property type="match status" value="1"/>
</dbReference>
<protein>
    <submittedName>
        <fullName evidence="2">Uncharacterized protein</fullName>
    </submittedName>
</protein>
<dbReference type="RefSeq" id="WP_184792223.1">
    <property type="nucleotide sequence ID" value="NZ_BONT01000051.1"/>
</dbReference>
<gene>
    <name evidence="2" type="ORF">HNR73_007020</name>
</gene>
<dbReference type="Proteomes" id="UP000548476">
    <property type="component" value="Unassembled WGS sequence"/>
</dbReference>
<evidence type="ECO:0000313" key="2">
    <source>
        <dbReference type="EMBL" id="MBB6039129.1"/>
    </source>
</evidence>
<dbReference type="EMBL" id="JACHGT010000020">
    <property type="protein sequence ID" value="MBB6039129.1"/>
    <property type="molecule type" value="Genomic_DNA"/>
</dbReference>
<evidence type="ECO:0000256" key="1">
    <source>
        <dbReference type="SAM" id="MobiDB-lite"/>
    </source>
</evidence>